<protein>
    <submittedName>
        <fullName evidence="2">Uncharacterized protein</fullName>
    </submittedName>
</protein>
<feature type="compositionally biased region" description="Polar residues" evidence="1">
    <location>
        <begin position="474"/>
        <end position="484"/>
    </location>
</feature>
<feature type="compositionally biased region" description="Basic residues" evidence="1">
    <location>
        <begin position="29"/>
        <end position="42"/>
    </location>
</feature>
<dbReference type="EMBL" id="AWSO01000836">
    <property type="protein sequence ID" value="ESK87105.1"/>
    <property type="molecule type" value="Genomic_DNA"/>
</dbReference>
<evidence type="ECO:0000256" key="1">
    <source>
        <dbReference type="SAM" id="MobiDB-lite"/>
    </source>
</evidence>
<dbReference type="HOGENOM" id="CLU_409969_0_0_1"/>
<feature type="region of interest" description="Disordered" evidence="1">
    <location>
        <begin position="1"/>
        <end position="61"/>
    </location>
</feature>
<sequence>MPRHNLALIHPGVWKDPKKRKDRNAHPRGAIHPRKRVTRKPPPKLTMEQRKAQHETAEDTRNKIKEAVAEWIKEIEAKAEALGEIFSRKPRYFLDLLYYNGVKLTKPQAKTNPWNAWKHFKAIELKEGGDNPMSMEEMVETYRHEYDALGEEEKEDLVQMFDESKSDEEEDTISMSTARSHAQKIVSLISTTIDILEAGKRRCGIEAMVLFVRNHTEATLYPKWYFTHPAMNGYMRHAVRNGWDSDVVGTMMEAFAIVGCDPIKLLRMSDARTKWYKAEIRDLARQKLSNAIGQPVKSFPYDHFDKQITLPHGVVVENWPLSTFENPSKMGSAHAPLIKLYEALDKDVVKFWKMEADEWQAWIDKYHADLADGTRLEPPHNPRKDIGKTRGPQKKSFVNFDNSDGEELQRASKGKGKWRKESSDESSSDEEVPPPRKKKTASSAQAQGNRYRVNNSTSEDNLPNPSPLPPPSSCRQRASGTTPSHDNDNKDLDPLTQPIPTQPTTSSCPRPQIISRGKRCPATEEESGDMSGANPSGPTCTTSSDRPARQHSPPTDPLFLPEPGNSDPAPEDSDSDSDGGNQDPGNDGSHMATGNVPEEDLGAGKRVRKKKVMESLFTEDHPNTKEPSTRKKSGGVVTSRKNVKLTSAKPGETVKKATVKKAARLSQNRH</sequence>
<evidence type="ECO:0000313" key="3">
    <source>
        <dbReference type="Proteomes" id="UP000017559"/>
    </source>
</evidence>
<feature type="compositionally biased region" description="Basic residues" evidence="1">
    <location>
        <begin position="657"/>
        <end position="670"/>
    </location>
</feature>
<name>V2X3T4_MONRO</name>
<feature type="compositionally biased region" description="Low complexity" evidence="1">
    <location>
        <begin position="494"/>
        <end position="505"/>
    </location>
</feature>
<gene>
    <name evidence="2" type="ORF">Moror_11898</name>
</gene>
<proteinExistence type="predicted"/>
<comment type="caution">
    <text evidence="2">The sequence shown here is derived from an EMBL/GenBank/DDBJ whole genome shotgun (WGS) entry which is preliminary data.</text>
</comment>
<dbReference type="OrthoDB" id="3033638at2759"/>
<accession>V2X3T4</accession>
<feature type="compositionally biased region" description="Basic and acidic residues" evidence="1">
    <location>
        <begin position="373"/>
        <end position="388"/>
    </location>
</feature>
<feature type="compositionally biased region" description="Basic and acidic residues" evidence="1">
    <location>
        <begin position="47"/>
        <end position="61"/>
    </location>
</feature>
<evidence type="ECO:0000313" key="2">
    <source>
        <dbReference type="EMBL" id="ESK87105.1"/>
    </source>
</evidence>
<organism evidence="2 3">
    <name type="scientific">Moniliophthora roreri (strain MCA 2997)</name>
    <name type="common">Cocoa frosty pod rot fungus</name>
    <name type="synonym">Crinipellis roreri</name>
    <dbReference type="NCBI Taxonomy" id="1381753"/>
    <lineage>
        <taxon>Eukaryota</taxon>
        <taxon>Fungi</taxon>
        <taxon>Dikarya</taxon>
        <taxon>Basidiomycota</taxon>
        <taxon>Agaricomycotina</taxon>
        <taxon>Agaricomycetes</taxon>
        <taxon>Agaricomycetidae</taxon>
        <taxon>Agaricales</taxon>
        <taxon>Marasmiineae</taxon>
        <taxon>Marasmiaceae</taxon>
        <taxon>Moniliophthora</taxon>
    </lineage>
</organism>
<dbReference type="STRING" id="1381753.V2X3T4"/>
<feature type="compositionally biased region" description="Basic and acidic residues" evidence="1">
    <location>
        <begin position="618"/>
        <end position="629"/>
    </location>
</feature>
<reference evidence="2 3" key="1">
    <citation type="journal article" date="2014" name="BMC Genomics">
        <title>Genome and secretome analysis of the hemibiotrophic fungal pathogen, Moniliophthora roreri, which causes frosty pod rot disease of cacao: mechanisms of the biotrophic and necrotrophic phases.</title>
        <authorList>
            <person name="Meinhardt L.W."/>
            <person name="Costa G.G.L."/>
            <person name="Thomazella D.P.T."/>
            <person name="Teixeira P.J.P.L."/>
            <person name="Carazzolle M.F."/>
            <person name="Schuster S.C."/>
            <person name="Carlson J.E."/>
            <person name="Guiltinan M.J."/>
            <person name="Mieczkowski P."/>
            <person name="Farmer A."/>
            <person name="Ramaraj T."/>
            <person name="Crozier J."/>
            <person name="Davis R.E."/>
            <person name="Shao J."/>
            <person name="Melnick R.L."/>
            <person name="Pereira G.A.G."/>
            <person name="Bailey B.A."/>
        </authorList>
    </citation>
    <scope>NUCLEOTIDE SEQUENCE [LARGE SCALE GENOMIC DNA]</scope>
    <source>
        <strain evidence="2 3">MCA 2997</strain>
    </source>
</reference>
<feature type="region of interest" description="Disordered" evidence="1">
    <location>
        <begin position="373"/>
        <end position="670"/>
    </location>
</feature>
<feature type="compositionally biased region" description="Polar residues" evidence="1">
    <location>
        <begin position="441"/>
        <end position="460"/>
    </location>
</feature>
<feature type="compositionally biased region" description="Low complexity" evidence="1">
    <location>
        <begin position="578"/>
        <end position="589"/>
    </location>
</feature>
<feature type="compositionally biased region" description="Polar residues" evidence="1">
    <location>
        <begin position="533"/>
        <end position="545"/>
    </location>
</feature>
<dbReference type="Proteomes" id="UP000017559">
    <property type="component" value="Unassembled WGS sequence"/>
</dbReference>
<dbReference type="KEGG" id="mrr:Moror_11898"/>
<keyword evidence="3" id="KW-1185">Reference proteome</keyword>
<dbReference type="AlphaFoldDB" id="V2X3T4"/>